<dbReference type="OMA" id="KCPNLFC"/>
<reference evidence="2" key="1">
    <citation type="submission" date="2021-01" db="EMBL/GenBank/DDBJ databases">
        <authorList>
            <consortium name="Genoscope - CEA"/>
            <person name="William W."/>
        </authorList>
    </citation>
    <scope>NUCLEOTIDE SEQUENCE</scope>
</reference>
<protein>
    <submittedName>
        <fullName evidence="2">Uncharacterized protein</fullName>
    </submittedName>
</protein>
<keyword evidence="3" id="KW-1185">Reference proteome</keyword>
<gene>
    <name evidence="2" type="ORF">POCTA_138.1.T0680009</name>
</gene>
<dbReference type="AlphaFoldDB" id="A0A8S1VMQ9"/>
<dbReference type="Proteomes" id="UP000683925">
    <property type="component" value="Unassembled WGS sequence"/>
</dbReference>
<name>A0A8S1VMQ9_PAROT</name>
<accession>A0A8S1VMQ9</accession>
<dbReference type="OrthoDB" id="10346461at2759"/>
<evidence type="ECO:0000313" key="2">
    <source>
        <dbReference type="EMBL" id="CAD8176882.1"/>
    </source>
</evidence>
<dbReference type="EMBL" id="CAJJDP010000067">
    <property type="protein sequence ID" value="CAD8176882.1"/>
    <property type="molecule type" value="Genomic_DNA"/>
</dbReference>
<keyword evidence="1" id="KW-0175">Coiled coil</keyword>
<organism evidence="2 3">
    <name type="scientific">Paramecium octaurelia</name>
    <dbReference type="NCBI Taxonomy" id="43137"/>
    <lineage>
        <taxon>Eukaryota</taxon>
        <taxon>Sar</taxon>
        <taxon>Alveolata</taxon>
        <taxon>Ciliophora</taxon>
        <taxon>Intramacronucleata</taxon>
        <taxon>Oligohymenophorea</taxon>
        <taxon>Peniculida</taxon>
        <taxon>Parameciidae</taxon>
        <taxon>Paramecium</taxon>
    </lineage>
</organism>
<evidence type="ECO:0000256" key="1">
    <source>
        <dbReference type="SAM" id="Coils"/>
    </source>
</evidence>
<evidence type="ECO:0000313" key="3">
    <source>
        <dbReference type="Proteomes" id="UP000683925"/>
    </source>
</evidence>
<feature type="coiled-coil region" evidence="1">
    <location>
        <begin position="15"/>
        <end position="56"/>
    </location>
</feature>
<sequence length="407" mass="47760">MQQVQEAGAQNQDPQKNLQEQLQNLMVFNKNQEKEIEDLNIKVSHLEQETKNLKLDRQNIINGCQVQLGQLELKKEQKLAEQKSIYEATIQELYDQIKRLNNNIEEDQKKTQQIISEKNGTIEKQWNIIKQMGKSLQINSLIQQNQYSNSITQSNYPKSQTSNSMIIEGQSKYMVNQNQFITKDGQIFQAFEYYLAQNNRLQQQLDSILFKNENLQTLSNYIKDQQKVIQEKNEIFADIARSVDKLKKNQQNTVLHEEWNKIQELTLLGRKENGLNKLFKCCDGQYEIVYCQSKKCVYHINCLYDKIIRQGQLTINNCDCDQPFPYQFLRRMNFVEAKCLLENILEGQQKQLLSEIVKSRKLLVYKCPNLFCSFEWCFGPNNESLNIGSLSYCPNCQMIVQSEVKVE</sequence>
<proteinExistence type="predicted"/>
<comment type="caution">
    <text evidence="2">The sequence shown here is derived from an EMBL/GenBank/DDBJ whole genome shotgun (WGS) entry which is preliminary data.</text>
</comment>
<feature type="coiled-coil region" evidence="1">
    <location>
        <begin position="83"/>
        <end position="117"/>
    </location>
</feature>